<evidence type="ECO:0008006" key="5">
    <source>
        <dbReference type="Google" id="ProtNLM"/>
    </source>
</evidence>
<dbReference type="GO" id="GO:0005829">
    <property type="term" value="C:cytosol"/>
    <property type="evidence" value="ECO:0007669"/>
    <property type="project" value="TreeGrafter"/>
</dbReference>
<dbReference type="InterPro" id="IPR020630">
    <property type="entry name" value="THF_DH/CycHdrlase_cat_dom"/>
</dbReference>
<accession>A0A8H3DYV7</accession>
<dbReference type="GO" id="GO:0004488">
    <property type="term" value="F:methylenetetrahydrofolate dehydrogenase (NADP+) activity"/>
    <property type="evidence" value="ECO:0007669"/>
    <property type="project" value="InterPro"/>
</dbReference>
<dbReference type="SUPFAM" id="SSF51735">
    <property type="entry name" value="NAD(P)-binding Rossmann-fold domains"/>
    <property type="match status" value="1"/>
</dbReference>
<dbReference type="FunFam" id="3.40.50.720:FF:000401">
    <property type="entry name" value="Related to MTD1-methylenetetrahydrofolate dehydrogenase (NAD+)"/>
    <property type="match status" value="1"/>
</dbReference>
<dbReference type="PANTHER" id="PTHR48099">
    <property type="entry name" value="C-1-TETRAHYDROFOLATE SYNTHASE, CYTOPLASMIC-RELATED"/>
    <property type="match status" value="1"/>
</dbReference>
<dbReference type="InterPro" id="IPR046346">
    <property type="entry name" value="Aminoacid_DH-like_N_sf"/>
</dbReference>
<dbReference type="Pfam" id="PF02882">
    <property type="entry name" value="THF_DHG_CYH_C"/>
    <property type="match status" value="1"/>
</dbReference>
<dbReference type="InterPro" id="IPR020631">
    <property type="entry name" value="THF_DH/CycHdrlase_NAD-bd_dom"/>
</dbReference>
<proteinExistence type="predicted"/>
<comment type="caution">
    <text evidence="3">The sequence shown here is derived from an EMBL/GenBank/DDBJ whole genome shotgun (WGS) entry which is preliminary data.</text>
</comment>
<gene>
    <name evidence="3" type="ORF">RDB_LOCUS92343</name>
</gene>
<dbReference type="Proteomes" id="UP000663827">
    <property type="component" value="Unassembled WGS sequence"/>
</dbReference>
<feature type="domain" description="Tetrahydrofolate dehydrogenase/cyclohydrolase catalytic" evidence="1">
    <location>
        <begin position="17"/>
        <end position="117"/>
    </location>
</feature>
<feature type="domain" description="Tetrahydrofolate dehydrogenase/cyclohydrolase NAD(P)-binding" evidence="2">
    <location>
        <begin position="203"/>
        <end position="265"/>
    </location>
</feature>
<dbReference type="Pfam" id="PF00763">
    <property type="entry name" value="THF_DHG_CYH"/>
    <property type="match status" value="1"/>
</dbReference>
<name>A0A8H3DYV7_9AGAM</name>
<evidence type="ECO:0000259" key="2">
    <source>
        <dbReference type="Pfam" id="PF02882"/>
    </source>
</evidence>
<dbReference type="GO" id="GO:0009113">
    <property type="term" value="P:purine nucleobase biosynthetic process"/>
    <property type="evidence" value="ECO:0007669"/>
    <property type="project" value="TreeGrafter"/>
</dbReference>
<dbReference type="Gene3D" id="3.40.50.10860">
    <property type="entry name" value="Leucine Dehydrogenase, chain A, domain 1"/>
    <property type="match status" value="1"/>
</dbReference>
<dbReference type="GO" id="GO:0004487">
    <property type="term" value="F:methylenetetrahydrofolate dehydrogenase (NAD+) activity"/>
    <property type="evidence" value="ECO:0007669"/>
    <property type="project" value="TreeGrafter"/>
</dbReference>
<evidence type="ECO:0000313" key="3">
    <source>
        <dbReference type="EMBL" id="CAE7154523.1"/>
    </source>
</evidence>
<organism evidence="3 4">
    <name type="scientific">Rhizoctonia solani</name>
    <dbReference type="NCBI Taxonomy" id="456999"/>
    <lineage>
        <taxon>Eukaryota</taxon>
        <taxon>Fungi</taxon>
        <taxon>Dikarya</taxon>
        <taxon>Basidiomycota</taxon>
        <taxon>Agaricomycotina</taxon>
        <taxon>Agaricomycetes</taxon>
        <taxon>Cantharellales</taxon>
        <taxon>Ceratobasidiaceae</taxon>
        <taxon>Rhizoctonia</taxon>
    </lineage>
</organism>
<protein>
    <recommendedName>
        <fullName evidence="5">Methylenetetrahydrofolate dehydrogenase (NAD+)</fullName>
    </recommendedName>
</protein>
<dbReference type="Gene3D" id="3.40.50.720">
    <property type="entry name" value="NAD(P)-binding Rossmann-like Domain"/>
    <property type="match status" value="1"/>
</dbReference>
<dbReference type="EMBL" id="CAJNJQ010001914">
    <property type="protein sequence ID" value="CAE7154523.1"/>
    <property type="molecule type" value="Genomic_DNA"/>
</dbReference>
<evidence type="ECO:0000259" key="1">
    <source>
        <dbReference type="Pfam" id="PF00763"/>
    </source>
</evidence>
<dbReference type="InterPro" id="IPR036291">
    <property type="entry name" value="NAD(P)-bd_dom_sf"/>
</dbReference>
<reference evidence="3" key="1">
    <citation type="submission" date="2021-01" db="EMBL/GenBank/DDBJ databases">
        <authorList>
            <person name="Kaushik A."/>
        </authorList>
    </citation>
    <scope>NUCLEOTIDE SEQUENCE</scope>
    <source>
        <strain evidence="3">AG5</strain>
    </source>
</reference>
<dbReference type="PANTHER" id="PTHR48099:SF3">
    <property type="entry name" value="METHYLENETETRAHYDROFOLATE DEHYDROGENASE [NAD(+)]"/>
    <property type="match status" value="1"/>
</dbReference>
<sequence length="424" mass="46492">MATSATPQPGTGKLVKADGIAAKFRTEIEQALKEPGARARKPRLLGILSTSSAPSRSYAQFTKKTCEAIGIEFVLKEVGGAIEGGVDGDGAEEAIIEANEDQSIDGVMVYYPIFGGSQLQRTITYSRSFHHSKTLKGSMSNFTTICIIISGTYILLTRANPTYSKTSFIRPQSLLGLPRSTEPPTAPAPAAETPEGYVKSIIPCTPLAIVKALESIGVYNTILDYGDRAYGRTVTIINRSEVVGRPLAALLANDGARVFSVDIDSVQEYTKRPATKANGSEKLKRYYPRHVVHPCSLSLEQCLAVSDVVVSAVPSATYKVPTEWLKDGCICVNVASDRNFQSDVRDKVETDEPRRRLTHQRNYVFLGCRKAVNVLSIREGCFLLVEYLNCLFVLYVNNGKQLFDCLAWNTRDNRSSEPCWSDLV</sequence>
<dbReference type="SUPFAM" id="SSF53223">
    <property type="entry name" value="Aminoacid dehydrogenase-like, N-terminal domain"/>
    <property type="match status" value="1"/>
</dbReference>
<dbReference type="AlphaFoldDB" id="A0A8H3DYV7"/>
<evidence type="ECO:0000313" key="4">
    <source>
        <dbReference type="Proteomes" id="UP000663827"/>
    </source>
</evidence>